<evidence type="ECO:0000256" key="9">
    <source>
        <dbReference type="ARBA" id="ARBA00023065"/>
    </source>
</evidence>
<dbReference type="GO" id="GO:0001518">
    <property type="term" value="C:voltage-gated sodium channel complex"/>
    <property type="evidence" value="ECO:0007669"/>
    <property type="project" value="TreeGrafter"/>
</dbReference>
<keyword evidence="6" id="KW-0106">Calcium</keyword>
<feature type="domain" description="Ion transport" evidence="17">
    <location>
        <begin position="620"/>
        <end position="853"/>
    </location>
</feature>
<feature type="domain" description="Ion transport" evidence="17">
    <location>
        <begin position="1036"/>
        <end position="1316"/>
    </location>
</feature>
<feature type="transmembrane region" description="Helical" evidence="16">
    <location>
        <begin position="1586"/>
        <end position="1611"/>
    </location>
</feature>
<feature type="transmembrane region" description="Helical" evidence="16">
    <location>
        <begin position="1284"/>
        <end position="1307"/>
    </location>
</feature>
<feature type="region of interest" description="Disordered" evidence="15">
    <location>
        <begin position="508"/>
        <end position="551"/>
    </location>
</feature>
<feature type="transmembrane region" description="Helical" evidence="16">
    <location>
        <begin position="233"/>
        <end position="251"/>
    </location>
</feature>
<feature type="domain" description="Ion transport" evidence="17">
    <location>
        <begin position="1367"/>
        <end position="1622"/>
    </location>
</feature>
<dbReference type="CDD" id="cd23767">
    <property type="entry name" value="IQCD"/>
    <property type="match status" value="1"/>
</dbReference>
<feature type="transmembrane region" description="Helical" evidence="16">
    <location>
        <begin position="681"/>
        <end position="700"/>
    </location>
</feature>
<evidence type="ECO:0000256" key="3">
    <source>
        <dbReference type="ARBA" id="ARBA00022475"/>
    </source>
</evidence>
<dbReference type="PANTHER" id="PTHR10037:SF62">
    <property type="entry name" value="SODIUM CHANNEL PROTEIN 60E"/>
    <property type="match status" value="1"/>
</dbReference>
<evidence type="ECO:0000256" key="15">
    <source>
        <dbReference type="SAM" id="MobiDB-lite"/>
    </source>
</evidence>
<dbReference type="CDD" id="cd13433">
    <property type="entry name" value="Na_channel_gate"/>
    <property type="match status" value="1"/>
</dbReference>
<feature type="transmembrane region" description="Helical" evidence="16">
    <location>
        <begin position="1371"/>
        <end position="1388"/>
    </location>
</feature>
<feature type="transmembrane region" description="Helical" evidence="16">
    <location>
        <begin position="1070"/>
        <end position="1091"/>
    </location>
</feature>
<dbReference type="GO" id="GO:0019228">
    <property type="term" value="P:neuronal action potential"/>
    <property type="evidence" value="ECO:0007669"/>
    <property type="project" value="TreeGrafter"/>
</dbReference>
<evidence type="ECO:0000256" key="12">
    <source>
        <dbReference type="ARBA" id="ARBA00023303"/>
    </source>
</evidence>
<comment type="caution">
    <text evidence="19">The sequence shown here is derived from an EMBL/GenBank/DDBJ whole genome shotgun (WGS) entry which is preliminary data.</text>
</comment>
<accession>A0A8J2LCH1</accession>
<name>A0A8J2LCH1_9HEXA</name>
<keyword evidence="20" id="KW-1185">Reference proteome</keyword>
<keyword evidence="10 16" id="KW-0472">Membrane</keyword>
<protein>
    <recommendedName>
        <fullName evidence="14">Calcium-channel protein CCH1</fullName>
    </recommendedName>
</protein>
<dbReference type="EMBL" id="CAJVCH010552507">
    <property type="protein sequence ID" value="CAG7829684.1"/>
    <property type="molecule type" value="Genomic_DNA"/>
</dbReference>
<evidence type="ECO:0000256" key="1">
    <source>
        <dbReference type="ARBA" id="ARBA00004651"/>
    </source>
</evidence>
<comment type="subcellular location">
    <subcellularLocation>
        <location evidence="1">Cell membrane</location>
        <topology evidence="1">Multi-pass membrane protein</topology>
    </subcellularLocation>
</comment>
<feature type="domain" description="Ion transport" evidence="17">
    <location>
        <begin position="91"/>
        <end position="423"/>
    </location>
</feature>
<evidence type="ECO:0000256" key="16">
    <source>
        <dbReference type="SAM" id="Phobius"/>
    </source>
</evidence>
<evidence type="ECO:0000256" key="8">
    <source>
        <dbReference type="ARBA" id="ARBA00022989"/>
    </source>
</evidence>
<feature type="domain" description="Voltage-dependent L-type calcium channel IQ-associated" evidence="18">
    <location>
        <begin position="1635"/>
        <end position="1672"/>
    </location>
</feature>
<keyword evidence="11" id="KW-0325">Glycoprotein</keyword>
<feature type="transmembrane region" description="Helical" evidence="16">
    <location>
        <begin position="1163"/>
        <end position="1192"/>
    </location>
</feature>
<feature type="transmembrane region" description="Helical" evidence="16">
    <location>
        <begin position="1394"/>
        <end position="1412"/>
    </location>
</feature>
<comment type="similarity">
    <text evidence="13">Belongs to the calcium channel alpha-1 subunit (TC 1.A.1.11) family.</text>
</comment>
<evidence type="ECO:0000256" key="4">
    <source>
        <dbReference type="ARBA" id="ARBA00022692"/>
    </source>
</evidence>
<organism evidence="19 20">
    <name type="scientific">Allacma fusca</name>
    <dbReference type="NCBI Taxonomy" id="39272"/>
    <lineage>
        <taxon>Eukaryota</taxon>
        <taxon>Metazoa</taxon>
        <taxon>Ecdysozoa</taxon>
        <taxon>Arthropoda</taxon>
        <taxon>Hexapoda</taxon>
        <taxon>Collembola</taxon>
        <taxon>Symphypleona</taxon>
        <taxon>Sminthuridae</taxon>
        <taxon>Allacma</taxon>
    </lineage>
</organism>
<dbReference type="Pfam" id="PF16905">
    <property type="entry name" value="GPHH"/>
    <property type="match status" value="1"/>
</dbReference>
<keyword evidence="12" id="KW-0407">Ion channel</keyword>
<dbReference type="FunFam" id="1.10.287.70:FF:000093">
    <property type="entry name" value="Calcium channel subunit Cch1"/>
    <property type="match status" value="1"/>
</dbReference>
<feature type="transmembrane region" description="Helical" evidence="16">
    <location>
        <begin position="1103"/>
        <end position="1122"/>
    </location>
</feature>
<evidence type="ECO:0000313" key="19">
    <source>
        <dbReference type="EMBL" id="CAG7829684.1"/>
    </source>
</evidence>
<feature type="transmembrane region" description="Helical" evidence="16">
    <location>
        <begin position="823"/>
        <end position="846"/>
    </location>
</feature>
<feature type="compositionally biased region" description="Low complexity" evidence="15">
    <location>
        <begin position="893"/>
        <end position="902"/>
    </location>
</feature>
<evidence type="ECO:0000256" key="2">
    <source>
        <dbReference type="ARBA" id="ARBA00022448"/>
    </source>
</evidence>
<evidence type="ECO:0000256" key="13">
    <source>
        <dbReference type="ARBA" id="ARBA00061395"/>
    </source>
</evidence>
<dbReference type="Proteomes" id="UP000708208">
    <property type="component" value="Unassembled WGS sequence"/>
</dbReference>
<sequence length="1844" mass="212318">MVKRGRYLLKSKREHAKEKPNIEQIKAILDHSLYGVPVEEVDPFVFDETFCVICKKYGTHYVYRFSASRSLFIFGPFNPIRKFACRIISNQFFDFLIILVILCNCVTLAMLTNYEDTKTGKIKVNQKLNEVIEYVEYLFLFMYSLEMALKIVARGFAFNKFSYIRNSWNILDFAVVTASAISIILMNLPSGSPTIDLELFRSLRVLRVIKTISIVPGLRLMINALVSSVVQLLEVMALTLFCLMLFSLLALELFMGKLRQKCVLVKNGVRHLQMIYEERSRSEDELGSIDPNDPDRNLFFYEWANNRENWLIRKDDYPKEEYQPCGNDTWSRRCPPGYECLDNIGDNYDDGWTSFDNFFNSMLTTFQLITLDFWERIYDLVLSPTSPWSVIFFLLVIFLGSFYLLNLMLAVVAMSYDREYHKSAQVALPTAQKLSLKRKASTFSFQDPASLNIIAMTHMPRRTPSEREMIIRTIKKSSSSNGSFIQEYVLGGESRKQKHKLHHTILTLLGRRRSGETENDEDTGTAPESRSGSIFSKGPKPSAVSTSIDASRKESKKFTEDIVEVPTNDITAKKLTSTTELEPVPSDISAIEKKEEKSGGSGCWFLLCLENMFTSIANHEAFEMAITTIIILNTFFLACEHHNQPEWLNSVLKLGNHFFTVAFSIEAVIKICALQRNYFRSIWNIFDLFLVAMSFLDLALEEYNLTVIRTMRLLRVFKLAQNWITMKVLLNIIVSSFVALGYLTLILLIVLYIFAVLGMQIIGKFYTRKLFDAQEDDDFPRWNFQDFLYAFMMVFRVICGEWVEPLWDCLLVTGHTEEEYKCFCIFLPVLVVGNFIVLNLFLALLLQSFDSEELNAKKQQQQQLANSGKLDILKRNVGMLLKKRAESERGGKKSSSSSETETPVFSNPATKRTSDSHKSLRGLARFRGAANHVIKLRRKALAENVIKKYTLKAKLKMTSQSHQLITTSKVNSKRESVVTVDSRVASPGETKKSLKPSLCLPKKFWTTNCMLFNHFRRMKWVTWDRSRFFSMRVVNHPVFEWLILALIFASSITLCFEDTYLDDKQELKEALFYINATFAVIFILEMIFKWFALGLWSYFTNSWTILDFFIIAVSLLSLFYEAESRMTGHSKSSKNSFAALKALRTLRALRPLRAISRWEGMKIIVNALLIAIPSIFNVFLVCLVFWLIFAIMGVHTFKGKFFKCVDDYSGDMVSSSEVRTKEDCCKKDGYSWVNQTPNFDNVFQAYFTLFQVATFEGWMEAMQASVDSTQIDEQPIRENATHFYFFYVFFVVFGSFFTLNLFIGVIIDNFNRLKKKYEGNLLEALLTPSQRYYYSTLKKLERKKPRRVIRRPTNSFAALCYDVSMSRKFEIALFILIFFNMVIMAFDHHNQREIVSNILSGFNSFLTAVYSLEAIMKIVGLRQYYFTVPWNIFDFLLVVASIFDLAVGNVVGNAFPIPPIMLRVVRVFRIGRVLRLFKAAKGIRRLVFALIVSLPALFNIGALLGLITFIYAILGMALFGRIAKNTAIDEIFNFETFLRSCLLLLRIMTAAGWNDVLHAMFQTEPVCGTYRRIPCGRPGEGECANALLAILYMVSYLFISYLVVINMYIAIILENFYQASRDEDVGIVEDDLEMFYQRWSRYDPQATQFINFDALSDFLDSLDPPVGFHKPNLVAIVAFNLPIARGNKIHCLDILYAIVKNSIGHVDDSENFTKLQNQMDHKFRKTFPTRRLLDIISTTRQWKMQHNAAITIQRAWRAYRKEKYPEESKWLEMHRRGTTTSLQDHHGFLNKMGHLFGGHRDGRLRSSFNRSPKKSAKSTVSSAFISSKKDSHGPKSNSPSPPSK</sequence>
<dbReference type="InterPro" id="IPR043203">
    <property type="entry name" value="VGCC_Ca_Na"/>
</dbReference>
<dbReference type="GO" id="GO:0005248">
    <property type="term" value="F:voltage-gated sodium channel activity"/>
    <property type="evidence" value="ECO:0007669"/>
    <property type="project" value="TreeGrafter"/>
</dbReference>
<feature type="transmembrane region" description="Helical" evidence="16">
    <location>
        <begin position="170"/>
        <end position="188"/>
    </location>
</feature>
<keyword evidence="8 16" id="KW-1133">Transmembrane helix</keyword>
<feature type="transmembrane region" description="Helical" evidence="16">
    <location>
        <begin position="1038"/>
        <end position="1058"/>
    </location>
</feature>
<reference evidence="19" key="1">
    <citation type="submission" date="2021-06" db="EMBL/GenBank/DDBJ databases">
        <authorList>
            <person name="Hodson N. C."/>
            <person name="Mongue J. A."/>
            <person name="Jaron S. K."/>
        </authorList>
    </citation>
    <scope>NUCLEOTIDE SEQUENCE</scope>
</reference>
<keyword evidence="3" id="KW-1003">Cell membrane</keyword>
<dbReference type="GO" id="GO:0086010">
    <property type="term" value="P:membrane depolarization during action potential"/>
    <property type="evidence" value="ECO:0007669"/>
    <property type="project" value="TreeGrafter"/>
</dbReference>
<dbReference type="PANTHER" id="PTHR10037">
    <property type="entry name" value="VOLTAGE-GATED CATION CHANNEL CALCIUM AND SODIUM"/>
    <property type="match status" value="1"/>
</dbReference>
<dbReference type="GO" id="GO:0022843">
    <property type="term" value="F:voltage-gated monoatomic cation channel activity"/>
    <property type="evidence" value="ECO:0007669"/>
    <property type="project" value="UniProtKB-ARBA"/>
</dbReference>
<evidence type="ECO:0000313" key="20">
    <source>
        <dbReference type="Proteomes" id="UP000708208"/>
    </source>
</evidence>
<gene>
    <name evidence="19" type="ORF">AFUS01_LOCUS39536</name>
</gene>
<feature type="transmembrane region" description="Helical" evidence="16">
    <location>
        <begin position="388"/>
        <end position="413"/>
    </location>
</feature>
<dbReference type="OrthoDB" id="2984333at2759"/>
<keyword evidence="7" id="KW-0851">Voltage-gated channel</keyword>
<evidence type="ECO:0000256" key="5">
    <source>
        <dbReference type="ARBA" id="ARBA00022737"/>
    </source>
</evidence>
<feature type="transmembrane region" description="Helical" evidence="16">
    <location>
        <begin position="1486"/>
        <end position="1514"/>
    </location>
</feature>
<keyword evidence="2" id="KW-0813">Transport</keyword>
<keyword evidence="4 16" id="KW-0812">Transmembrane</keyword>
<evidence type="ECO:0000256" key="11">
    <source>
        <dbReference type="ARBA" id="ARBA00023180"/>
    </source>
</evidence>
<keyword evidence="9" id="KW-0406">Ion transport</keyword>
<evidence type="ECO:0000259" key="17">
    <source>
        <dbReference type="Pfam" id="PF00520"/>
    </source>
</evidence>
<dbReference type="InterPro" id="IPR044564">
    <property type="entry name" value="Na_chnl_inactivation_gate"/>
</dbReference>
<feature type="region of interest" description="Disordered" evidence="15">
    <location>
        <begin position="1800"/>
        <end position="1844"/>
    </location>
</feature>
<proteinExistence type="inferred from homology"/>
<evidence type="ECO:0000259" key="18">
    <source>
        <dbReference type="Pfam" id="PF16905"/>
    </source>
</evidence>
<dbReference type="InterPro" id="IPR031649">
    <property type="entry name" value="GPHH_dom"/>
</dbReference>
<evidence type="ECO:0000256" key="7">
    <source>
        <dbReference type="ARBA" id="ARBA00022882"/>
    </source>
</evidence>
<dbReference type="FunFam" id="1.20.120.350:FF:000009">
    <property type="entry name" value="Voltage-dependent T-type calcium channel subunit alpha"/>
    <property type="match status" value="2"/>
</dbReference>
<evidence type="ECO:0000256" key="6">
    <source>
        <dbReference type="ARBA" id="ARBA00022837"/>
    </source>
</evidence>
<feature type="transmembrane region" description="Helical" evidence="16">
    <location>
        <begin position="131"/>
        <end position="149"/>
    </location>
</feature>
<feature type="region of interest" description="Disordered" evidence="15">
    <location>
        <begin position="884"/>
        <end position="918"/>
    </location>
</feature>
<evidence type="ECO:0000256" key="14">
    <source>
        <dbReference type="ARBA" id="ARBA00067459"/>
    </source>
</evidence>
<feature type="transmembrane region" description="Helical" evidence="16">
    <location>
        <begin position="92"/>
        <end position="111"/>
    </location>
</feature>
<feature type="transmembrane region" description="Helical" evidence="16">
    <location>
        <begin position="720"/>
        <end position="740"/>
    </location>
</feature>
<evidence type="ECO:0000256" key="10">
    <source>
        <dbReference type="ARBA" id="ARBA00023136"/>
    </source>
</evidence>
<dbReference type="Pfam" id="PF00520">
    <property type="entry name" value="Ion_trans"/>
    <property type="match status" value="4"/>
</dbReference>
<dbReference type="InterPro" id="IPR005821">
    <property type="entry name" value="Ion_trans_dom"/>
</dbReference>
<keyword evidence="5" id="KW-0677">Repeat</keyword>